<dbReference type="InterPro" id="IPR050902">
    <property type="entry name" value="ABC_Transporter_SBP"/>
</dbReference>
<dbReference type="AlphaFoldDB" id="A0A0Q3X0C1"/>
<keyword evidence="5" id="KW-1185">Reference proteome</keyword>
<evidence type="ECO:0000313" key="5">
    <source>
        <dbReference type="Proteomes" id="UP000051888"/>
    </source>
</evidence>
<comment type="similarity">
    <text evidence="1">Belongs to the bacterial solute-binding protein 8 family.</text>
</comment>
<dbReference type="InterPro" id="IPR054828">
    <property type="entry name" value="Vit_B12_bind_prot"/>
</dbReference>
<evidence type="ECO:0000256" key="2">
    <source>
        <dbReference type="ARBA" id="ARBA00022729"/>
    </source>
</evidence>
<dbReference type="PANTHER" id="PTHR30535">
    <property type="entry name" value="VITAMIN B12-BINDING PROTEIN"/>
    <property type="match status" value="1"/>
</dbReference>
<dbReference type="PROSITE" id="PS50983">
    <property type="entry name" value="FE_B12_PBP"/>
    <property type="match status" value="1"/>
</dbReference>
<name>A0A0Q3X0C1_9BACI</name>
<evidence type="ECO:0000256" key="1">
    <source>
        <dbReference type="ARBA" id="ARBA00008814"/>
    </source>
</evidence>
<dbReference type="Gene3D" id="3.40.50.1980">
    <property type="entry name" value="Nitrogenase molybdenum iron protein domain"/>
    <property type="match status" value="2"/>
</dbReference>
<dbReference type="PANTHER" id="PTHR30535:SF35">
    <property type="entry name" value="PERIPLASMIC BINDING PROTEIN"/>
    <property type="match status" value="1"/>
</dbReference>
<feature type="domain" description="Fe/B12 periplasmic-binding" evidence="3">
    <location>
        <begin position="28"/>
        <end position="267"/>
    </location>
</feature>
<reference evidence="4 5" key="1">
    <citation type="submission" date="2015-09" db="EMBL/GenBank/DDBJ databases">
        <title>Genome sequencing project for genomic taxonomy and phylogenomics of Bacillus-like bacteria.</title>
        <authorList>
            <person name="Liu B."/>
            <person name="Wang J."/>
            <person name="Zhu Y."/>
            <person name="Liu G."/>
            <person name="Chen Q."/>
            <person name="Chen Z."/>
            <person name="Lan J."/>
            <person name="Che J."/>
            <person name="Ge C."/>
            <person name="Shi H."/>
            <person name="Pan Z."/>
            <person name="Liu X."/>
        </authorList>
    </citation>
    <scope>NUCLEOTIDE SEQUENCE [LARGE SCALE GENOMIC DNA]</scope>
    <source>
        <strain evidence="4 5">LMG 18435</strain>
    </source>
</reference>
<sequence length="267" mass="31092">MVKEFLLLLKKIEDHLGRLIEFEYPPKRIISLCPGITDTLFSLQLENEIIGRTKYCIHPNDKVKTVATVGGTKKIKMDIIHKLKPDLIFAEKEENTKEMVEELEEFFPVYVAEVQSIKDAYRMIHDVGVVTNPEKLAEQLVTTIKAKFHKLPQAHGKRAAYVIWRKPYMVVGKETYIHSLLEKIGFINPFTELNGRYPVVSREDFQNAKLDYLLLATEPFPFQEKHKLEFAEFLPNIEQIIVDGEMFWYGPRMLEATEYFKDILGDL</sequence>
<dbReference type="STRING" id="157838.AN964_11930"/>
<evidence type="ECO:0000259" key="3">
    <source>
        <dbReference type="PROSITE" id="PS50983"/>
    </source>
</evidence>
<accession>A0A0Q3X0C1</accession>
<dbReference type="SUPFAM" id="SSF53807">
    <property type="entry name" value="Helical backbone' metal receptor"/>
    <property type="match status" value="1"/>
</dbReference>
<dbReference type="NCBIfam" id="NF038402">
    <property type="entry name" value="TroA_like"/>
    <property type="match status" value="1"/>
</dbReference>
<dbReference type="InterPro" id="IPR002491">
    <property type="entry name" value="ABC_transptr_periplasmic_BD"/>
</dbReference>
<proteinExistence type="inferred from homology"/>
<organism evidence="4 5">
    <name type="scientific">Heyndrickxia shackletonii</name>
    <dbReference type="NCBI Taxonomy" id="157838"/>
    <lineage>
        <taxon>Bacteria</taxon>
        <taxon>Bacillati</taxon>
        <taxon>Bacillota</taxon>
        <taxon>Bacilli</taxon>
        <taxon>Bacillales</taxon>
        <taxon>Bacillaceae</taxon>
        <taxon>Heyndrickxia</taxon>
    </lineage>
</organism>
<evidence type="ECO:0000313" key="4">
    <source>
        <dbReference type="EMBL" id="KQL55479.1"/>
    </source>
</evidence>
<keyword evidence="2" id="KW-0732">Signal</keyword>
<dbReference type="Pfam" id="PF01497">
    <property type="entry name" value="Peripla_BP_2"/>
    <property type="match status" value="1"/>
</dbReference>
<protein>
    <submittedName>
        <fullName evidence="4">Iron ABC transporter substrate-binding protein</fullName>
    </submittedName>
</protein>
<dbReference type="Proteomes" id="UP000051888">
    <property type="component" value="Unassembled WGS sequence"/>
</dbReference>
<comment type="caution">
    <text evidence="4">The sequence shown here is derived from an EMBL/GenBank/DDBJ whole genome shotgun (WGS) entry which is preliminary data.</text>
</comment>
<dbReference type="PATRIC" id="fig|157838.3.peg.2627"/>
<dbReference type="EMBL" id="LJJC01000004">
    <property type="protein sequence ID" value="KQL55479.1"/>
    <property type="molecule type" value="Genomic_DNA"/>
</dbReference>
<gene>
    <name evidence="4" type="ORF">AN964_11930</name>
</gene>